<organism evidence="1 2">
    <name type="scientific">Ancylostoma ceylanicum</name>
    <dbReference type="NCBI Taxonomy" id="53326"/>
    <lineage>
        <taxon>Eukaryota</taxon>
        <taxon>Metazoa</taxon>
        <taxon>Ecdysozoa</taxon>
        <taxon>Nematoda</taxon>
        <taxon>Chromadorea</taxon>
        <taxon>Rhabditida</taxon>
        <taxon>Rhabditina</taxon>
        <taxon>Rhabditomorpha</taxon>
        <taxon>Strongyloidea</taxon>
        <taxon>Ancylostomatidae</taxon>
        <taxon>Ancylostomatinae</taxon>
        <taxon>Ancylostoma</taxon>
    </lineage>
</organism>
<dbReference type="AlphaFoldDB" id="A0A016UMS1"/>
<comment type="caution">
    <text evidence="1">The sequence shown here is derived from an EMBL/GenBank/DDBJ whole genome shotgun (WGS) entry which is preliminary data.</text>
</comment>
<reference evidence="2" key="1">
    <citation type="journal article" date="2015" name="Nat. Genet.">
        <title>The genome and transcriptome of the zoonotic hookworm Ancylostoma ceylanicum identify infection-specific gene families.</title>
        <authorList>
            <person name="Schwarz E.M."/>
            <person name="Hu Y."/>
            <person name="Antoshechkin I."/>
            <person name="Miller M.M."/>
            <person name="Sternberg P.W."/>
            <person name="Aroian R.V."/>
        </authorList>
    </citation>
    <scope>NUCLEOTIDE SEQUENCE</scope>
    <source>
        <strain evidence="2">HY135</strain>
    </source>
</reference>
<gene>
    <name evidence="1" type="primary">Acey_s0033.g2785</name>
    <name evidence="1" type="synonym">Acey-F42G4.5</name>
    <name evidence="1" type="ORF">Y032_0033g2785</name>
</gene>
<protein>
    <submittedName>
        <fullName evidence="1">Uncharacterized protein</fullName>
    </submittedName>
</protein>
<evidence type="ECO:0000313" key="2">
    <source>
        <dbReference type="Proteomes" id="UP000024635"/>
    </source>
</evidence>
<sequence length="271" mass="30924">MHCYIMSRFTMTWLSQTAVLYFYPLFFGPYADFSVCDTSKYIEVPFISENPSTFRKISDIVRSQSPPTSPSPIPGSPTWCLWLVSALQGYEINSEDRRKLVDDIEQMSYDGQETLIEFLETGVAPSTLENNACKQFVCNTTELPTVLASKDPQELLVLWQQLYHQTLPALQSILYPLQRTRPEFDIRRTILTIFRDRVLTKVLQNVNERIPALEPMLFTVLLETDNDESAEFSAIAHRVMGTKQVLLRSLVGVHAEIQTFPGSSDGNLSLW</sequence>
<keyword evidence="2" id="KW-1185">Reference proteome</keyword>
<name>A0A016UMS1_9BILA</name>
<evidence type="ECO:0000313" key="1">
    <source>
        <dbReference type="EMBL" id="EYC16684.1"/>
    </source>
</evidence>
<dbReference type="Proteomes" id="UP000024635">
    <property type="component" value="Unassembled WGS sequence"/>
</dbReference>
<dbReference type="EMBL" id="JARK01001369">
    <property type="protein sequence ID" value="EYC16684.1"/>
    <property type="molecule type" value="Genomic_DNA"/>
</dbReference>
<dbReference type="OrthoDB" id="2290221at2759"/>
<proteinExistence type="predicted"/>
<accession>A0A016UMS1</accession>